<dbReference type="RefSeq" id="WP_091471429.1">
    <property type="nucleotide sequence ID" value="NZ_FNFX01000003.1"/>
</dbReference>
<sequence>MLKRFYIYVFLSMLFAVTQIGMAAHEISHLKDLTGQSQPDHKQTGSEPCTLCLGLSLIAGAVPSTPLVCPLMAGVEPAYSFVSHSFAQPFERLYAARAPPAFIQS</sequence>
<evidence type="ECO:0000313" key="2">
    <source>
        <dbReference type="Proteomes" id="UP000198629"/>
    </source>
</evidence>
<keyword evidence="2" id="KW-1185">Reference proteome</keyword>
<dbReference type="Pfam" id="PF11162">
    <property type="entry name" value="DUF2946"/>
    <property type="match status" value="1"/>
</dbReference>
<dbReference type="OrthoDB" id="8537219at2"/>
<evidence type="ECO:0000313" key="1">
    <source>
        <dbReference type="EMBL" id="SDK48982.1"/>
    </source>
</evidence>
<accession>A0A1G9CBB9</accession>
<reference evidence="2" key="1">
    <citation type="submission" date="2016-10" db="EMBL/GenBank/DDBJ databases">
        <authorList>
            <person name="Varghese N."/>
            <person name="Submissions S."/>
        </authorList>
    </citation>
    <scope>NUCLEOTIDE SEQUENCE [LARGE SCALE GENOMIC DNA]</scope>
    <source>
        <strain evidence="2">CBMB127</strain>
    </source>
</reference>
<dbReference type="InterPro" id="IPR021333">
    <property type="entry name" value="DUF2946"/>
</dbReference>
<gene>
    <name evidence="1" type="ORF">SAMN05192566_1372</name>
</gene>
<dbReference type="STRING" id="492660.SAMN05192566_1372"/>
<name>A0A1G9CBB9_9PROT</name>
<protein>
    <recommendedName>
        <fullName evidence="3">DUF2946 domain-containing protein</fullName>
    </recommendedName>
</protein>
<evidence type="ECO:0008006" key="3">
    <source>
        <dbReference type="Google" id="ProtNLM"/>
    </source>
</evidence>
<dbReference type="AlphaFoldDB" id="A0A1G9CBB9"/>
<proteinExistence type="predicted"/>
<organism evidence="1 2">
    <name type="scientific">Methylophilus rhizosphaerae</name>
    <dbReference type="NCBI Taxonomy" id="492660"/>
    <lineage>
        <taxon>Bacteria</taxon>
        <taxon>Pseudomonadati</taxon>
        <taxon>Pseudomonadota</taxon>
        <taxon>Betaproteobacteria</taxon>
        <taxon>Nitrosomonadales</taxon>
        <taxon>Methylophilaceae</taxon>
        <taxon>Methylophilus</taxon>
    </lineage>
</organism>
<dbReference type="EMBL" id="FNFX01000003">
    <property type="protein sequence ID" value="SDK48982.1"/>
    <property type="molecule type" value="Genomic_DNA"/>
</dbReference>
<dbReference type="Proteomes" id="UP000198629">
    <property type="component" value="Unassembled WGS sequence"/>
</dbReference>